<dbReference type="EMBL" id="JACASE010000001">
    <property type="protein sequence ID" value="KAF6506236.1"/>
    <property type="molecule type" value="Genomic_DNA"/>
</dbReference>
<evidence type="ECO:0000313" key="3">
    <source>
        <dbReference type="Proteomes" id="UP000593571"/>
    </source>
</evidence>
<feature type="compositionally biased region" description="Polar residues" evidence="1">
    <location>
        <begin position="147"/>
        <end position="158"/>
    </location>
</feature>
<feature type="region of interest" description="Disordered" evidence="1">
    <location>
        <begin position="18"/>
        <end position="47"/>
    </location>
</feature>
<feature type="compositionally biased region" description="Basic residues" evidence="1">
    <location>
        <begin position="98"/>
        <end position="109"/>
    </location>
</feature>
<feature type="region of interest" description="Disordered" evidence="1">
    <location>
        <begin position="85"/>
        <end position="219"/>
    </location>
</feature>
<gene>
    <name evidence="2" type="ORF">HJG63_008022</name>
</gene>
<feature type="compositionally biased region" description="Basic and acidic residues" evidence="1">
    <location>
        <begin position="199"/>
        <end position="210"/>
    </location>
</feature>
<evidence type="ECO:0000313" key="2">
    <source>
        <dbReference type="EMBL" id="KAF6506236.1"/>
    </source>
</evidence>
<organism evidence="2 3">
    <name type="scientific">Rousettus aegyptiacus</name>
    <name type="common">Egyptian fruit bat</name>
    <name type="synonym">Pteropus aegyptiacus</name>
    <dbReference type="NCBI Taxonomy" id="9407"/>
    <lineage>
        <taxon>Eukaryota</taxon>
        <taxon>Metazoa</taxon>
        <taxon>Chordata</taxon>
        <taxon>Craniata</taxon>
        <taxon>Vertebrata</taxon>
        <taxon>Euteleostomi</taxon>
        <taxon>Mammalia</taxon>
        <taxon>Eutheria</taxon>
        <taxon>Laurasiatheria</taxon>
        <taxon>Chiroptera</taxon>
        <taxon>Yinpterochiroptera</taxon>
        <taxon>Pteropodoidea</taxon>
        <taxon>Pteropodidae</taxon>
        <taxon>Rousettinae</taxon>
        <taxon>Rousettus</taxon>
    </lineage>
</organism>
<dbReference type="Proteomes" id="UP000593571">
    <property type="component" value="Unassembled WGS sequence"/>
</dbReference>
<evidence type="ECO:0000256" key="1">
    <source>
        <dbReference type="SAM" id="MobiDB-lite"/>
    </source>
</evidence>
<reference evidence="2 3" key="1">
    <citation type="journal article" date="2020" name="Nature">
        <title>Six reference-quality genomes reveal evolution of bat adaptations.</title>
        <authorList>
            <person name="Jebb D."/>
            <person name="Huang Z."/>
            <person name="Pippel M."/>
            <person name="Hughes G.M."/>
            <person name="Lavrichenko K."/>
            <person name="Devanna P."/>
            <person name="Winkler S."/>
            <person name="Jermiin L.S."/>
            <person name="Skirmuntt E.C."/>
            <person name="Katzourakis A."/>
            <person name="Burkitt-Gray L."/>
            <person name="Ray D.A."/>
            <person name="Sullivan K.A.M."/>
            <person name="Roscito J.G."/>
            <person name="Kirilenko B.M."/>
            <person name="Davalos L.M."/>
            <person name="Corthals A.P."/>
            <person name="Power M.L."/>
            <person name="Jones G."/>
            <person name="Ransome R.D."/>
            <person name="Dechmann D.K.N."/>
            <person name="Locatelli A.G."/>
            <person name="Puechmaille S.J."/>
            <person name="Fedrigo O."/>
            <person name="Jarvis E.D."/>
            <person name="Hiller M."/>
            <person name="Vernes S.C."/>
            <person name="Myers E.W."/>
            <person name="Teeling E.C."/>
        </authorList>
    </citation>
    <scope>NUCLEOTIDE SEQUENCE [LARGE SCALE GENOMIC DNA]</scope>
    <source>
        <strain evidence="2">MRouAeg1</strain>
        <tissue evidence="2">Muscle</tissue>
    </source>
</reference>
<dbReference type="AlphaFoldDB" id="A0A7J8KBH8"/>
<sequence>MGRYGTRQARLRDGDCWRGTRGRVSMTPAGRGDERGGLGPLRPGLLPPARRTSPVAARLCVGCCLPSTWALRICSLYFSPFPWSPRGSRGDPPARPRPAGRPRPIRSRAHALPGFAAGSEPSGGGHSPWTADSEGSGAGMLGFPSPTFLSRPTGMCSSSRRRAPRGNTTSEPKKTTNPYIPRDEGGRGTVLGISGAGWLEKRTNKEDGRDWPSLLCAGT</sequence>
<accession>A0A7J8KBH8</accession>
<proteinExistence type="predicted"/>
<comment type="caution">
    <text evidence="2">The sequence shown here is derived from an EMBL/GenBank/DDBJ whole genome shotgun (WGS) entry which is preliminary data.</text>
</comment>
<protein>
    <submittedName>
        <fullName evidence="2">Uncharacterized protein</fullName>
    </submittedName>
</protein>
<feature type="compositionally biased region" description="Polar residues" evidence="1">
    <location>
        <begin position="166"/>
        <end position="178"/>
    </location>
</feature>
<keyword evidence="3" id="KW-1185">Reference proteome</keyword>
<name>A0A7J8KBH8_ROUAE</name>